<protein>
    <submittedName>
        <fullName evidence="1">Uncharacterized protein</fullName>
    </submittedName>
</protein>
<reference evidence="1 2" key="1">
    <citation type="submission" date="2023-10" db="EMBL/GenBank/DDBJ databases">
        <title>Draft genome sequence of Xylaria bambusicola isolate GMP-LS, the root and basal stem rot pathogen of sugarcane in Indonesia.</title>
        <authorList>
            <person name="Selvaraj P."/>
            <person name="Muralishankar V."/>
            <person name="Muruganantham S."/>
            <person name="Sp S."/>
            <person name="Haryani S."/>
            <person name="Lau K.J.X."/>
            <person name="Naqvi N.I."/>
        </authorList>
    </citation>
    <scope>NUCLEOTIDE SEQUENCE [LARGE SCALE GENOMIC DNA]</scope>
    <source>
        <strain evidence="1">GMP-LS</strain>
    </source>
</reference>
<dbReference type="Gene3D" id="3.90.180.10">
    <property type="entry name" value="Medium-chain alcohol dehydrogenases, catalytic domain"/>
    <property type="match status" value="1"/>
</dbReference>
<evidence type="ECO:0000313" key="1">
    <source>
        <dbReference type="EMBL" id="KAK5629727.1"/>
    </source>
</evidence>
<proteinExistence type="predicted"/>
<dbReference type="Proteomes" id="UP001305414">
    <property type="component" value="Unassembled WGS sequence"/>
</dbReference>
<organism evidence="1 2">
    <name type="scientific">Xylaria bambusicola</name>
    <dbReference type="NCBI Taxonomy" id="326684"/>
    <lineage>
        <taxon>Eukaryota</taxon>
        <taxon>Fungi</taxon>
        <taxon>Dikarya</taxon>
        <taxon>Ascomycota</taxon>
        <taxon>Pezizomycotina</taxon>
        <taxon>Sordariomycetes</taxon>
        <taxon>Xylariomycetidae</taxon>
        <taxon>Xylariales</taxon>
        <taxon>Xylariaceae</taxon>
        <taxon>Xylaria</taxon>
    </lineage>
</organism>
<dbReference type="EMBL" id="JAWHQM010000012">
    <property type="protein sequence ID" value="KAK5629727.1"/>
    <property type="molecule type" value="Genomic_DNA"/>
</dbReference>
<evidence type="ECO:0000313" key="2">
    <source>
        <dbReference type="Proteomes" id="UP001305414"/>
    </source>
</evidence>
<gene>
    <name evidence="1" type="ORF">RRF57_005442</name>
</gene>
<sequence>MELPDTMNAVVFDGPYKVSLQQRPVPKSKRAYSSLRCSISSHVPCLLTCHVVPRALPCKRKKGSLQSDDDIVVKVLAAGLCGSYVSNSLHPSASIVDDAAMEISIDS</sequence>
<name>A0AAN7UJW6_9PEZI</name>
<dbReference type="AlphaFoldDB" id="A0AAN7UJW6"/>
<keyword evidence="2" id="KW-1185">Reference proteome</keyword>
<accession>A0AAN7UJW6</accession>
<comment type="caution">
    <text evidence="1">The sequence shown here is derived from an EMBL/GenBank/DDBJ whole genome shotgun (WGS) entry which is preliminary data.</text>
</comment>